<accession>A0A4S4EDA6</accession>
<dbReference type="Pfam" id="PF04578">
    <property type="entry name" value="DUF594"/>
    <property type="match status" value="1"/>
</dbReference>
<dbReference type="EMBL" id="SDRB02005408">
    <property type="protein sequence ID" value="THG14310.1"/>
    <property type="molecule type" value="Genomic_DNA"/>
</dbReference>
<keyword evidence="1" id="KW-0472">Membrane</keyword>
<feature type="transmembrane region" description="Helical" evidence="1">
    <location>
        <begin position="139"/>
        <end position="165"/>
    </location>
</feature>
<feature type="transmembrane region" description="Helical" evidence="1">
    <location>
        <begin position="208"/>
        <end position="233"/>
    </location>
</feature>
<name>A0A4S4EDA6_CAMSN</name>
<evidence type="ECO:0000313" key="3">
    <source>
        <dbReference type="EMBL" id="THG14310.1"/>
    </source>
</evidence>
<keyword evidence="1" id="KW-0812">Transmembrane</keyword>
<comment type="caution">
    <text evidence="3">The sequence shown here is derived from an EMBL/GenBank/DDBJ whole genome shotgun (WGS) entry which is preliminary data.</text>
</comment>
<dbReference type="PANTHER" id="PTHR31325">
    <property type="entry name" value="OS01G0798800 PROTEIN-RELATED"/>
    <property type="match status" value="1"/>
</dbReference>
<dbReference type="InterPro" id="IPR025315">
    <property type="entry name" value="DUF4220"/>
</dbReference>
<organism evidence="3 4">
    <name type="scientific">Camellia sinensis var. sinensis</name>
    <name type="common">China tea</name>
    <dbReference type="NCBI Taxonomy" id="542762"/>
    <lineage>
        <taxon>Eukaryota</taxon>
        <taxon>Viridiplantae</taxon>
        <taxon>Streptophyta</taxon>
        <taxon>Embryophyta</taxon>
        <taxon>Tracheophyta</taxon>
        <taxon>Spermatophyta</taxon>
        <taxon>Magnoliopsida</taxon>
        <taxon>eudicotyledons</taxon>
        <taxon>Gunneridae</taxon>
        <taxon>Pentapetalae</taxon>
        <taxon>asterids</taxon>
        <taxon>Ericales</taxon>
        <taxon>Theaceae</taxon>
        <taxon>Camellia</taxon>
    </lineage>
</organism>
<keyword evidence="4" id="KW-1185">Reference proteome</keyword>
<keyword evidence="1" id="KW-1133">Transmembrane helix</keyword>
<dbReference type="Proteomes" id="UP000306102">
    <property type="component" value="Unassembled WGS sequence"/>
</dbReference>
<feature type="domain" description="DUF4220" evidence="2">
    <location>
        <begin position="174"/>
        <end position="266"/>
    </location>
</feature>
<feature type="transmembrane region" description="Helical" evidence="1">
    <location>
        <begin position="96"/>
        <end position="118"/>
    </location>
</feature>
<dbReference type="AlphaFoldDB" id="A0A4S4EDA6"/>
<gene>
    <name evidence="3" type="ORF">TEA_002673</name>
</gene>
<evidence type="ECO:0000259" key="2">
    <source>
        <dbReference type="Pfam" id="PF13968"/>
    </source>
</evidence>
<evidence type="ECO:0000313" key="4">
    <source>
        <dbReference type="Proteomes" id="UP000306102"/>
    </source>
</evidence>
<feature type="transmembrane region" description="Helical" evidence="1">
    <location>
        <begin position="245"/>
        <end position="267"/>
    </location>
</feature>
<reference evidence="3 4" key="1">
    <citation type="journal article" date="2018" name="Proc. Natl. Acad. Sci. U.S.A.">
        <title>Draft genome sequence of Camellia sinensis var. sinensis provides insights into the evolution of the tea genome and tea quality.</title>
        <authorList>
            <person name="Wei C."/>
            <person name="Yang H."/>
            <person name="Wang S."/>
            <person name="Zhao J."/>
            <person name="Liu C."/>
            <person name="Gao L."/>
            <person name="Xia E."/>
            <person name="Lu Y."/>
            <person name="Tai Y."/>
            <person name="She G."/>
            <person name="Sun J."/>
            <person name="Cao H."/>
            <person name="Tong W."/>
            <person name="Gao Q."/>
            <person name="Li Y."/>
            <person name="Deng W."/>
            <person name="Jiang X."/>
            <person name="Wang W."/>
            <person name="Chen Q."/>
            <person name="Zhang S."/>
            <person name="Li H."/>
            <person name="Wu J."/>
            <person name="Wang P."/>
            <person name="Li P."/>
            <person name="Shi C."/>
            <person name="Zheng F."/>
            <person name="Jian J."/>
            <person name="Huang B."/>
            <person name="Shan D."/>
            <person name="Shi M."/>
            <person name="Fang C."/>
            <person name="Yue Y."/>
            <person name="Li F."/>
            <person name="Li D."/>
            <person name="Wei S."/>
            <person name="Han B."/>
            <person name="Jiang C."/>
            <person name="Yin Y."/>
            <person name="Xia T."/>
            <person name="Zhang Z."/>
            <person name="Bennetzen J.L."/>
            <person name="Zhao S."/>
            <person name="Wan X."/>
        </authorList>
    </citation>
    <scope>NUCLEOTIDE SEQUENCE [LARGE SCALE GENOMIC DNA]</scope>
    <source>
        <strain evidence="4">cv. Shuchazao</strain>
        <tissue evidence="3">Leaf</tissue>
    </source>
</reference>
<feature type="domain" description="DUF4220" evidence="2">
    <location>
        <begin position="62"/>
        <end position="166"/>
    </location>
</feature>
<feature type="transmembrane region" description="Helical" evidence="1">
    <location>
        <begin position="55"/>
        <end position="76"/>
    </location>
</feature>
<dbReference type="InterPro" id="IPR007658">
    <property type="entry name" value="DUF594"/>
</dbReference>
<protein>
    <recommendedName>
        <fullName evidence="2">DUF4220 domain-containing protein</fullName>
    </recommendedName>
</protein>
<dbReference type="STRING" id="542762.A0A4S4EDA6"/>
<evidence type="ECO:0000256" key="1">
    <source>
        <dbReference type="SAM" id="Phobius"/>
    </source>
</evidence>
<feature type="transmembrane region" description="Helical" evidence="1">
    <location>
        <begin position="25"/>
        <end position="43"/>
    </location>
</feature>
<proteinExistence type="predicted"/>
<dbReference type="Pfam" id="PF13968">
    <property type="entry name" value="DUF4220"/>
    <property type="match status" value="2"/>
</dbReference>
<sequence length="467" mass="53105">MPCIRTCMFGPVNGLEGMRKGWEKWDLRILVLCILFTQLYLHVFGRHRRKGTTQLMINVNVWFFYLFSDLLAQIALRKLSKVKGDDVDISPISLLRGLWAPIILFYLGGPDTMTVLRLEENQMWSRHAIGLLTQGLRTSYVLILTWNSTVRFSLLALLMLFPGLIRSELTKKFRELLNKDGAAHKTFKLIEIELGLMYDMLFSKVGTIFTVCGSILRLICIACIVTVSVDFFVVKKPDGHLKGDLPITIILLVGALCLEIGGALVLVQIGQLFGHASITRVKLHRLIPLKEVKYGLDANWSIVLEFGKSIVVWHVATDICYDSEPKSSKSVPNIVETTKILSYYMMHLLLFCPTLPFCNNGENVDKFFEEAQFNGEKLARSLDEKGNNKWEIMSNMWVEMLCYAASCCSVEQHVQELRRGGQFLTHVWLLLKHWGATKMLEKNASQQLNDKEDRESELADVVEGCCC</sequence>